<name>A0ABD2YDA2_9GENT</name>
<keyword evidence="3" id="KW-0809">Transit peptide</keyword>
<gene>
    <name evidence="4" type="ORF">ACH5RR_034512</name>
</gene>
<dbReference type="FunFam" id="1.25.70.10:FF:000001">
    <property type="entry name" value="Mitochondrial transcription termination factor-like"/>
    <property type="match status" value="1"/>
</dbReference>
<organism evidence="4 5">
    <name type="scientific">Cinchona calisaya</name>
    <dbReference type="NCBI Taxonomy" id="153742"/>
    <lineage>
        <taxon>Eukaryota</taxon>
        <taxon>Viridiplantae</taxon>
        <taxon>Streptophyta</taxon>
        <taxon>Embryophyta</taxon>
        <taxon>Tracheophyta</taxon>
        <taxon>Spermatophyta</taxon>
        <taxon>Magnoliopsida</taxon>
        <taxon>eudicotyledons</taxon>
        <taxon>Gunneridae</taxon>
        <taxon>Pentapetalae</taxon>
        <taxon>asterids</taxon>
        <taxon>lamiids</taxon>
        <taxon>Gentianales</taxon>
        <taxon>Rubiaceae</taxon>
        <taxon>Cinchonoideae</taxon>
        <taxon>Cinchoneae</taxon>
        <taxon>Cinchona</taxon>
    </lineage>
</organism>
<proteinExistence type="inferred from homology"/>
<keyword evidence="5" id="KW-1185">Reference proteome</keyword>
<accession>A0ABD2YDA2</accession>
<sequence>MFAHISRKLHINGCTSTRVFLLFSKPLFQYSTKTAAAAAKSKPQKNHFLEEYLINSLGFSKQEAFSTSKKVPLKPFRKDPNLVIHFLEFHGFNKSQIKSIVSSLPKLLFCNPDRTLKPKLQFFHGLGLSGSEIVKLFVFQKHLFTSGSDFVRARFDYFRTLLGSDEKVTRALKRCSSLLRYDASEKVAEAVVLLRNYGFSDENVANFIIRSPRRVFILQPEEVEDMARVVENDFGIARESAMFYYGVEVLTSLTKSTVDRKLSIWRSFGWSDVDIRTMLRKHPLCVRLSVSKIREGLKFFMEELGYTSGYLASHPTFFTLSLEKRIKPRNEVVKLLNEKMLIRRKASLYSVVSLTEERFLKKYLLPYREKMPDLYRSYMHGVGG</sequence>
<evidence type="ECO:0000256" key="1">
    <source>
        <dbReference type="ARBA" id="ARBA00007692"/>
    </source>
</evidence>
<protein>
    <submittedName>
        <fullName evidence="4">Uncharacterized protein</fullName>
    </submittedName>
</protein>
<evidence type="ECO:0000313" key="5">
    <source>
        <dbReference type="Proteomes" id="UP001630127"/>
    </source>
</evidence>
<comment type="caution">
    <text evidence="4">The sequence shown here is derived from an EMBL/GenBank/DDBJ whole genome shotgun (WGS) entry which is preliminary data.</text>
</comment>
<dbReference type="Pfam" id="PF02536">
    <property type="entry name" value="mTERF"/>
    <property type="match status" value="1"/>
</dbReference>
<keyword evidence="2" id="KW-0805">Transcription regulation</keyword>
<dbReference type="AlphaFoldDB" id="A0ABD2YDA2"/>
<evidence type="ECO:0000256" key="2">
    <source>
        <dbReference type="ARBA" id="ARBA00022472"/>
    </source>
</evidence>
<dbReference type="PANTHER" id="PTHR13068">
    <property type="entry name" value="CGI-12 PROTEIN-RELATED"/>
    <property type="match status" value="1"/>
</dbReference>
<dbReference type="InterPro" id="IPR003690">
    <property type="entry name" value="MTERF"/>
</dbReference>
<keyword evidence="2" id="KW-0806">Transcription termination</keyword>
<dbReference type="PANTHER" id="PTHR13068:SF231">
    <property type="entry name" value="TRANSCRIPTION TERMINATION FACTOR MTERF2, CHLOROPLASTIC-LIKE"/>
    <property type="match status" value="1"/>
</dbReference>
<reference evidence="4 5" key="1">
    <citation type="submission" date="2024-11" db="EMBL/GenBank/DDBJ databases">
        <title>A near-complete genome assembly of Cinchona calisaya.</title>
        <authorList>
            <person name="Lian D.C."/>
            <person name="Zhao X.W."/>
            <person name="Wei L."/>
        </authorList>
    </citation>
    <scope>NUCLEOTIDE SEQUENCE [LARGE SCALE GENOMIC DNA]</scope>
    <source>
        <tissue evidence="4">Nenye</tissue>
    </source>
</reference>
<comment type="similarity">
    <text evidence="1">Belongs to the mTERF family.</text>
</comment>
<dbReference type="InterPro" id="IPR038538">
    <property type="entry name" value="MTERF_sf"/>
</dbReference>
<dbReference type="SMART" id="SM00733">
    <property type="entry name" value="Mterf"/>
    <property type="match status" value="4"/>
</dbReference>
<dbReference type="GO" id="GO:0006353">
    <property type="term" value="P:DNA-templated transcription termination"/>
    <property type="evidence" value="ECO:0007669"/>
    <property type="project" value="UniProtKB-KW"/>
</dbReference>
<dbReference type="Gene3D" id="1.25.70.10">
    <property type="entry name" value="Transcription termination factor 3, mitochondrial"/>
    <property type="match status" value="1"/>
</dbReference>
<evidence type="ECO:0000256" key="3">
    <source>
        <dbReference type="ARBA" id="ARBA00022946"/>
    </source>
</evidence>
<dbReference type="EMBL" id="JBJUIK010000014">
    <property type="protein sequence ID" value="KAL3504671.1"/>
    <property type="molecule type" value="Genomic_DNA"/>
</dbReference>
<dbReference type="Proteomes" id="UP001630127">
    <property type="component" value="Unassembled WGS sequence"/>
</dbReference>
<keyword evidence="2" id="KW-0804">Transcription</keyword>
<evidence type="ECO:0000313" key="4">
    <source>
        <dbReference type="EMBL" id="KAL3504671.1"/>
    </source>
</evidence>